<dbReference type="PANTHER" id="PTHR43284:SF1">
    <property type="entry name" value="ASPARAGINE SYNTHETASE"/>
    <property type="match status" value="1"/>
</dbReference>
<dbReference type="EMBL" id="CP117522">
    <property type="protein sequence ID" value="WNF00111.1"/>
    <property type="molecule type" value="Genomic_DNA"/>
</dbReference>
<evidence type="ECO:0000313" key="8">
    <source>
        <dbReference type="Proteomes" id="UP001305606"/>
    </source>
</evidence>
<evidence type="ECO:0000313" key="7">
    <source>
        <dbReference type="EMBL" id="WNF00111.1"/>
    </source>
</evidence>
<evidence type="ECO:0000256" key="1">
    <source>
        <dbReference type="ARBA" id="ARBA00005187"/>
    </source>
</evidence>
<name>A0ABY9V7Y6_9ACTN</name>
<dbReference type="InterPro" id="IPR051786">
    <property type="entry name" value="ASN_synthetase/amidase"/>
</dbReference>
<dbReference type="EC" id="6.3.5.4" evidence="2"/>
<organism evidence="7 8">
    <name type="scientific">Streptomyces luomodiensis</name>
    <dbReference type="NCBI Taxonomy" id="3026192"/>
    <lineage>
        <taxon>Bacteria</taxon>
        <taxon>Bacillati</taxon>
        <taxon>Actinomycetota</taxon>
        <taxon>Actinomycetes</taxon>
        <taxon>Kitasatosporales</taxon>
        <taxon>Streptomycetaceae</taxon>
        <taxon>Streptomyces</taxon>
    </lineage>
</organism>
<evidence type="ECO:0000256" key="2">
    <source>
        <dbReference type="ARBA" id="ARBA00012737"/>
    </source>
</evidence>
<sequence length="580" mass="62478">MTAEARDARIALFGPVSATAEALSRRLQRVRSVSDADQVARALHGCFHLVASVGGLVRAQGSISGACQLFYGSVKGVTIAADRPQTLAAMAGTGVDEELLAMQLLAPFGPPWPLSTRSVWRGVRALGPGQHLEIRPNGSERTRTHWTPPEPVVPLAVGAGAVREALENAVAVRIRGSGTISADLSGGKDSTSLCFLTARQDVSLATLHLCSSDRANEDRLWAERSAALLPDAEHVTVPMGDTPGFFAESALAARQELEAPLTMTRRPMLEYIAGFAASRGATRHLQGIGADELFRPSLMSLHALVRSRPLAAVPHVRAVKSMRRWNAVTTVRSLMGHRTYPQWLAASADQITGERVLGTGVGWEVASRVPPWTTPEAVDAIRRLLRRTAAEEPEPLSPLPVHHEMLRLMQANGTIVRASSRVVADHGVSFQAPFLDDQVLTAAMSIRLVDRHRADLVKPILTAAMRGIVPDGILDRQTKGDFGPDLYVGLRHHRGHLLEIFQDSLLARMGLIDAAGPRAALRTMHADAGLLMPLDMTLANELWLRSLPSHVSVPNGSPLTRTSSSHTVQNTKPVLAEGRP</sequence>
<dbReference type="RefSeq" id="WP_311038526.1">
    <property type="nucleotide sequence ID" value="NZ_CP117522.1"/>
</dbReference>
<evidence type="ECO:0000256" key="5">
    <source>
        <dbReference type="SAM" id="MobiDB-lite"/>
    </source>
</evidence>
<keyword evidence="8" id="KW-1185">Reference proteome</keyword>
<dbReference type="SUPFAM" id="SSF52402">
    <property type="entry name" value="Adenine nucleotide alpha hydrolases-like"/>
    <property type="match status" value="1"/>
</dbReference>
<keyword evidence="3" id="KW-0028">Amino-acid biosynthesis</keyword>
<accession>A0ABY9V7Y6</accession>
<reference evidence="7 8" key="1">
    <citation type="submission" date="2023-02" db="EMBL/GenBank/DDBJ databases">
        <title>Streptomyces sp. SCA4-21 with antifungal activity against Fusarium oxysporum f. sp. cubense, Streptomyces sp. SCA2-17 with antifungal activity against Fusarium oxysporum f. sp. cubense.</title>
        <authorList>
            <person name="Qi D."/>
        </authorList>
    </citation>
    <scope>NUCLEOTIDE SEQUENCE [LARGE SCALE GENOMIC DNA]</scope>
    <source>
        <strain evidence="7 8">SCA4-21</strain>
    </source>
</reference>
<dbReference type="InterPro" id="IPR014729">
    <property type="entry name" value="Rossmann-like_a/b/a_fold"/>
</dbReference>
<dbReference type="PANTHER" id="PTHR43284">
    <property type="entry name" value="ASPARAGINE SYNTHETASE (GLUTAMINE-HYDROLYZING)"/>
    <property type="match status" value="1"/>
</dbReference>
<feature type="domain" description="Asparagine synthetase" evidence="6">
    <location>
        <begin position="162"/>
        <end position="544"/>
    </location>
</feature>
<feature type="compositionally biased region" description="Polar residues" evidence="5">
    <location>
        <begin position="554"/>
        <end position="572"/>
    </location>
</feature>
<comment type="catalytic activity">
    <reaction evidence="4">
        <text>L-aspartate + L-glutamine + ATP + H2O = L-asparagine + L-glutamate + AMP + diphosphate + H(+)</text>
        <dbReference type="Rhea" id="RHEA:12228"/>
        <dbReference type="ChEBI" id="CHEBI:15377"/>
        <dbReference type="ChEBI" id="CHEBI:15378"/>
        <dbReference type="ChEBI" id="CHEBI:29985"/>
        <dbReference type="ChEBI" id="CHEBI:29991"/>
        <dbReference type="ChEBI" id="CHEBI:30616"/>
        <dbReference type="ChEBI" id="CHEBI:33019"/>
        <dbReference type="ChEBI" id="CHEBI:58048"/>
        <dbReference type="ChEBI" id="CHEBI:58359"/>
        <dbReference type="ChEBI" id="CHEBI:456215"/>
        <dbReference type="EC" id="6.3.5.4"/>
    </reaction>
</comment>
<evidence type="ECO:0000259" key="6">
    <source>
        <dbReference type="Pfam" id="PF00733"/>
    </source>
</evidence>
<evidence type="ECO:0000256" key="3">
    <source>
        <dbReference type="ARBA" id="ARBA00022888"/>
    </source>
</evidence>
<evidence type="ECO:0000256" key="4">
    <source>
        <dbReference type="ARBA" id="ARBA00048741"/>
    </source>
</evidence>
<dbReference type="InterPro" id="IPR001962">
    <property type="entry name" value="Asn_synthase"/>
</dbReference>
<feature type="region of interest" description="Disordered" evidence="5">
    <location>
        <begin position="554"/>
        <end position="580"/>
    </location>
</feature>
<keyword evidence="3" id="KW-0061">Asparagine biosynthesis</keyword>
<protein>
    <recommendedName>
        <fullName evidence="2">asparagine synthase (glutamine-hydrolyzing)</fullName>
        <ecNumber evidence="2">6.3.5.4</ecNumber>
    </recommendedName>
</protein>
<dbReference type="Proteomes" id="UP001305606">
    <property type="component" value="Chromosome"/>
</dbReference>
<dbReference type="Pfam" id="PF00733">
    <property type="entry name" value="Asn_synthase"/>
    <property type="match status" value="1"/>
</dbReference>
<gene>
    <name evidence="7" type="ORF">PS467_34760</name>
</gene>
<proteinExistence type="predicted"/>
<comment type="pathway">
    <text evidence="1">Amino-acid biosynthesis; L-asparagine biosynthesis; L-asparagine from L-aspartate (L-Gln route): step 1/1.</text>
</comment>
<dbReference type="Gene3D" id="3.40.50.620">
    <property type="entry name" value="HUPs"/>
    <property type="match status" value="2"/>
</dbReference>